<reference evidence="1 2" key="1">
    <citation type="journal article" date="2019" name="Nat. Ecol. Evol.">
        <title>Megaphylogeny resolves global patterns of mushroom evolution.</title>
        <authorList>
            <person name="Varga T."/>
            <person name="Krizsan K."/>
            <person name="Foldi C."/>
            <person name="Dima B."/>
            <person name="Sanchez-Garcia M."/>
            <person name="Sanchez-Ramirez S."/>
            <person name="Szollosi G.J."/>
            <person name="Szarkandi J.G."/>
            <person name="Papp V."/>
            <person name="Albert L."/>
            <person name="Andreopoulos W."/>
            <person name="Angelini C."/>
            <person name="Antonin V."/>
            <person name="Barry K.W."/>
            <person name="Bougher N.L."/>
            <person name="Buchanan P."/>
            <person name="Buyck B."/>
            <person name="Bense V."/>
            <person name="Catcheside P."/>
            <person name="Chovatia M."/>
            <person name="Cooper J."/>
            <person name="Damon W."/>
            <person name="Desjardin D."/>
            <person name="Finy P."/>
            <person name="Geml J."/>
            <person name="Haridas S."/>
            <person name="Hughes K."/>
            <person name="Justo A."/>
            <person name="Karasinski D."/>
            <person name="Kautmanova I."/>
            <person name="Kiss B."/>
            <person name="Kocsube S."/>
            <person name="Kotiranta H."/>
            <person name="LaButti K.M."/>
            <person name="Lechner B.E."/>
            <person name="Liimatainen K."/>
            <person name="Lipzen A."/>
            <person name="Lukacs Z."/>
            <person name="Mihaltcheva S."/>
            <person name="Morgado L.N."/>
            <person name="Niskanen T."/>
            <person name="Noordeloos M.E."/>
            <person name="Ohm R.A."/>
            <person name="Ortiz-Santana B."/>
            <person name="Ovrebo C."/>
            <person name="Racz N."/>
            <person name="Riley R."/>
            <person name="Savchenko A."/>
            <person name="Shiryaev A."/>
            <person name="Soop K."/>
            <person name="Spirin V."/>
            <person name="Szebenyi C."/>
            <person name="Tomsovsky M."/>
            <person name="Tulloss R.E."/>
            <person name="Uehling J."/>
            <person name="Grigoriev I.V."/>
            <person name="Vagvolgyi C."/>
            <person name="Papp T."/>
            <person name="Martin F.M."/>
            <person name="Miettinen O."/>
            <person name="Hibbett D.S."/>
            <person name="Nagy L.G."/>
        </authorList>
    </citation>
    <scope>NUCLEOTIDE SEQUENCE [LARGE SCALE GENOMIC DNA]</scope>
    <source>
        <strain evidence="1 2">CBS 166.37</strain>
    </source>
</reference>
<evidence type="ECO:0000313" key="1">
    <source>
        <dbReference type="EMBL" id="TFK33990.1"/>
    </source>
</evidence>
<dbReference type="Proteomes" id="UP000308652">
    <property type="component" value="Unassembled WGS sequence"/>
</dbReference>
<dbReference type="OrthoDB" id="3049791at2759"/>
<feature type="non-terminal residue" evidence="1">
    <location>
        <position position="1"/>
    </location>
</feature>
<evidence type="ECO:0000313" key="2">
    <source>
        <dbReference type="Proteomes" id="UP000308652"/>
    </source>
</evidence>
<protein>
    <submittedName>
        <fullName evidence="1">Uncharacterized protein</fullName>
    </submittedName>
</protein>
<sequence>SESLLSTEAIAYWTSFIEKGDPNARKKSNSPGWPVFEDATDVRLRFIRGNNNNTDTRTEGISSQEIQRCQFWMSENVTAETGV</sequence>
<gene>
    <name evidence="1" type="ORF">BDQ12DRAFT_614310</name>
</gene>
<dbReference type="AlphaFoldDB" id="A0A5C3LMA4"/>
<name>A0A5C3LMA4_9AGAR</name>
<accession>A0A5C3LMA4</accession>
<keyword evidence="2" id="KW-1185">Reference proteome</keyword>
<proteinExistence type="predicted"/>
<organism evidence="1 2">
    <name type="scientific">Crucibulum laeve</name>
    <dbReference type="NCBI Taxonomy" id="68775"/>
    <lineage>
        <taxon>Eukaryota</taxon>
        <taxon>Fungi</taxon>
        <taxon>Dikarya</taxon>
        <taxon>Basidiomycota</taxon>
        <taxon>Agaricomycotina</taxon>
        <taxon>Agaricomycetes</taxon>
        <taxon>Agaricomycetidae</taxon>
        <taxon>Agaricales</taxon>
        <taxon>Agaricineae</taxon>
        <taxon>Nidulariaceae</taxon>
        <taxon>Crucibulum</taxon>
    </lineage>
</organism>
<dbReference type="SUPFAM" id="SSF53474">
    <property type="entry name" value="alpha/beta-Hydrolases"/>
    <property type="match status" value="1"/>
</dbReference>
<dbReference type="InterPro" id="IPR029058">
    <property type="entry name" value="AB_hydrolase_fold"/>
</dbReference>
<dbReference type="EMBL" id="ML213638">
    <property type="protein sequence ID" value="TFK33990.1"/>
    <property type="molecule type" value="Genomic_DNA"/>
</dbReference>
<dbReference type="Gene3D" id="3.40.50.1820">
    <property type="entry name" value="alpha/beta hydrolase"/>
    <property type="match status" value="1"/>
</dbReference>